<evidence type="ECO:0000313" key="3">
    <source>
        <dbReference type="EMBL" id="SOQ59161.1"/>
    </source>
</evidence>
<feature type="region of interest" description="Disordered" evidence="1">
    <location>
        <begin position="1"/>
        <end position="20"/>
    </location>
</feature>
<reference evidence="3" key="1">
    <citation type="submission" date="2016-07" db="EMBL/GenBank/DDBJ databases">
        <authorList>
            <person name="Bretaudeau A."/>
        </authorList>
    </citation>
    <scope>NUCLEOTIDE SEQUENCE</scope>
    <source>
        <strain evidence="3">Rice</strain>
        <tissue evidence="3">Whole body</tissue>
    </source>
</reference>
<dbReference type="PANTHER" id="PTHR11505">
    <property type="entry name" value="L1 TRANSPOSABLE ELEMENT-RELATED"/>
    <property type="match status" value="1"/>
</dbReference>
<evidence type="ECO:0000256" key="1">
    <source>
        <dbReference type="SAM" id="MobiDB-lite"/>
    </source>
</evidence>
<protein>
    <submittedName>
        <fullName evidence="3">SFRICE_036806</fullName>
    </submittedName>
</protein>
<dbReference type="Pfam" id="PF25298">
    <property type="entry name" value="Baculo_FP_2nd"/>
    <property type="match status" value="1"/>
</dbReference>
<organism evidence="3">
    <name type="scientific">Spodoptera frugiperda</name>
    <name type="common">Fall armyworm</name>
    <dbReference type="NCBI Taxonomy" id="7108"/>
    <lineage>
        <taxon>Eukaryota</taxon>
        <taxon>Metazoa</taxon>
        <taxon>Ecdysozoa</taxon>
        <taxon>Arthropoda</taxon>
        <taxon>Hexapoda</taxon>
        <taxon>Insecta</taxon>
        <taxon>Pterygota</taxon>
        <taxon>Neoptera</taxon>
        <taxon>Endopterygota</taxon>
        <taxon>Lepidoptera</taxon>
        <taxon>Glossata</taxon>
        <taxon>Ditrysia</taxon>
        <taxon>Noctuoidea</taxon>
        <taxon>Noctuidae</taxon>
        <taxon>Amphipyrinae</taxon>
        <taxon>Spodoptera</taxon>
    </lineage>
</organism>
<feature type="domain" description="FP protein C-terminal" evidence="2">
    <location>
        <begin position="257"/>
        <end position="309"/>
    </location>
</feature>
<accession>A0A2H1X1G7</accession>
<dbReference type="Gene3D" id="3.30.70.1820">
    <property type="entry name" value="L1 transposable element, RRM domain"/>
    <property type="match status" value="1"/>
</dbReference>
<dbReference type="AlphaFoldDB" id="A0A2H1X1G7"/>
<dbReference type="InterPro" id="IPR004244">
    <property type="entry name" value="Transposase_22"/>
</dbReference>
<dbReference type="InterPro" id="IPR057251">
    <property type="entry name" value="FP_C"/>
</dbReference>
<sequence>MPFAMRSPPPQKSTISLHETQSEPDLNISDKMDCITTRQSNKRFRGDDDCTDIDRFEDLKNMLQSWKEDQDVVLKKIVAEVSELKQQNLNIQKSYSEIEHSIQLFNLGYEEMKSRLECLELAHKDNTKRLNDLSNSVNAQAVSKLEAKIEAMEQQARSCNLEICNLPEKRNENLFAIVDSIGCAINVPVSHNDIMSIHRVPHAQQHDRKPKNIIIKFRTRIIRDNILSAYRQKKGLTSDQLGISGASLNIYFNEHLTLHNKALFREAKKIANEIGFKYVWVRNGTVLVRERDGLSSIAIRSKEDLKRIVIKEKKCTENSNS</sequence>
<name>A0A2H1X1G7_SPOFR</name>
<gene>
    <name evidence="3" type="ORF">SFRICE_036806</name>
</gene>
<proteinExistence type="predicted"/>
<evidence type="ECO:0000259" key="2">
    <source>
        <dbReference type="Pfam" id="PF25298"/>
    </source>
</evidence>
<dbReference type="EMBL" id="ODYU01012716">
    <property type="protein sequence ID" value="SOQ59161.1"/>
    <property type="molecule type" value="Genomic_DNA"/>
</dbReference>